<feature type="domain" description="HTH tetR-type" evidence="3">
    <location>
        <begin position="1"/>
        <end position="61"/>
    </location>
</feature>
<evidence type="ECO:0000313" key="5">
    <source>
        <dbReference type="Proteomes" id="UP000319204"/>
    </source>
</evidence>
<evidence type="ECO:0000256" key="2">
    <source>
        <dbReference type="PROSITE-ProRule" id="PRU00335"/>
    </source>
</evidence>
<proteinExistence type="predicted"/>
<dbReference type="EMBL" id="VNIK02000002">
    <property type="protein sequence ID" value="KAB5490912.1"/>
    <property type="molecule type" value="Genomic_DNA"/>
</dbReference>
<sequence length="187" mass="21949">MDKKSRIIDAGLRLIEERGLHRTPMAMIAERADVGMGTVYKYFKDKEDIINAIYVRIKQEEAAIVFVNQAAHKDVKLAFFDYYSRMIDYFVNNPVRFNFISQYAFSPIINETTQKEAMSNFYPFDEMYQMGLDQDLFKEVDAQHLTYFVFSAIAGWLKSAFELNIELTKNYREVLVQMAWDAAIKNR</sequence>
<organism evidence="4 5">
    <name type="scientific">Flagellimonas hadalis</name>
    <dbReference type="NCBI Taxonomy" id="2597517"/>
    <lineage>
        <taxon>Bacteria</taxon>
        <taxon>Pseudomonadati</taxon>
        <taxon>Bacteroidota</taxon>
        <taxon>Flavobacteriia</taxon>
        <taxon>Flavobacteriales</taxon>
        <taxon>Flavobacteriaceae</taxon>
        <taxon>Flagellimonas</taxon>
    </lineage>
</organism>
<reference evidence="4" key="1">
    <citation type="submission" date="2019-10" db="EMBL/GenBank/DDBJ databases">
        <title>Muricauda hadale sp. nov., a piezophilic bacterium isolated from hadopelagic water of the Mariana Trench.</title>
        <authorList>
            <person name="Wei Y."/>
        </authorList>
    </citation>
    <scope>NUCLEOTIDE SEQUENCE [LARGE SCALE GENOMIC DNA]</scope>
    <source>
        <strain evidence="4">MT-229</strain>
    </source>
</reference>
<comment type="caution">
    <text evidence="4">The sequence shown here is derived from an EMBL/GenBank/DDBJ whole genome shotgun (WGS) entry which is preliminary data.</text>
</comment>
<evidence type="ECO:0000256" key="1">
    <source>
        <dbReference type="ARBA" id="ARBA00023125"/>
    </source>
</evidence>
<dbReference type="PANTHER" id="PTHR30055:SF207">
    <property type="entry name" value="HTH-TYPE TRANSCRIPTIONAL REPRESSOR FATR"/>
    <property type="match status" value="1"/>
</dbReference>
<dbReference type="InterPro" id="IPR001647">
    <property type="entry name" value="HTH_TetR"/>
</dbReference>
<evidence type="ECO:0000259" key="3">
    <source>
        <dbReference type="PROSITE" id="PS50977"/>
    </source>
</evidence>
<dbReference type="PROSITE" id="PS50977">
    <property type="entry name" value="HTH_TETR_2"/>
    <property type="match status" value="1"/>
</dbReference>
<dbReference type="InterPro" id="IPR009057">
    <property type="entry name" value="Homeodomain-like_sf"/>
</dbReference>
<dbReference type="InterPro" id="IPR054422">
    <property type="entry name" value="TetR-like_HI_0893_C"/>
</dbReference>
<protein>
    <submittedName>
        <fullName evidence="4">TetR/AcrR family transcriptional regulator</fullName>
    </submittedName>
</protein>
<keyword evidence="1 2" id="KW-0238">DNA-binding</keyword>
<gene>
    <name evidence="4" type="ORF">FOT42_005640</name>
</gene>
<dbReference type="AlphaFoldDB" id="A0A5N5IYZ5"/>
<dbReference type="RefSeq" id="WP_151889602.1">
    <property type="nucleotide sequence ID" value="NZ_VNIK02000002.1"/>
</dbReference>
<dbReference type="Pfam" id="PF22604">
    <property type="entry name" value="TetR_HI_0893_C"/>
    <property type="match status" value="1"/>
</dbReference>
<dbReference type="SUPFAM" id="SSF46689">
    <property type="entry name" value="Homeodomain-like"/>
    <property type="match status" value="1"/>
</dbReference>
<dbReference type="Gene3D" id="1.10.357.10">
    <property type="entry name" value="Tetracycline Repressor, domain 2"/>
    <property type="match status" value="1"/>
</dbReference>
<accession>A0A5N5IYZ5</accession>
<dbReference type="GO" id="GO:0003700">
    <property type="term" value="F:DNA-binding transcription factor activity"/>
    <property type="evidence" value="ECO:0007669"/>
    <property type="project" value="TreeGrafter"/>
</dbReference>
<keyword evidence="5" id="KW-1185">Reference proteome</keyword>
<dbReference type="GO" id="GO:0000976">
    <property type="term" value="F:transcription cis-regulatory region binding"/>
    <property type="evidence" value="ECO:0007669"/>
    <property type="project" value="TreeGrafter"/>
</dbReference>
<dbReference type="PANTHER" id="PTHR30055">
    <property type="entry name" value="HTH-TYPE TRANSCRIPTIONAL REGULATOR RUTR"/>
    <property type="match status" value="1"/>
</dbReference>
<feature type="DNA-binding region" description="H-T-H motif" evidence="2">
    <location>
        <begin position="24"/>
        <end position="43"/>
    </location>
</feature>
<dbReference type="Pfam" id="PF00440">
    <property type="entry name" value="TetR_N"/>
    <property type="match status" value="1"/>
</dbReference>
<name>A0A5N5IYZ5_9FLAO</name>
<dbReference type="PRINTS" id="PR00455">
    <property type="entry name" value="HTHTETR"/>
</dbReference>
<evidence type="ECO:0000313" key="4">
    <source>
        <dbReference type="EMBL" id="KAB5490912.1"/>
    </source>
</evidence>
<dbReference type="OrthoDB" id="6430772at2"/>
<dbReference type="Proteomes" id="UP000319204">
    <property type="component" value="Unassembled WGS sequence"/>
</dbReference>
<dbReference type="InterPro" id="IPR050109">
    <property type="entry name" value="HTH-type_TetR-like_transc_reg"/>
</dbReference>